<dbReference type="AlphaFoldDB" id="A0A1I0CQE9"/>
<proteinExistence type="predicted"/>
<protein>
    <submittedName>
        <fullName evidence="2">Uncharacterized protein</fullName>
    </submittedName>
</protein>
<keyword evidence="1" id="KW-0812">Transmembrane</keyword>
<evidence type="ECO:0000256" key="1">
    <source>
        <dbReference type="SAM" id="Phobius"/>
    </source>
</evidence>
<evidence type="ECO:0000313" key="3">
    <source>
        <dbReference type="Proteomes" id="UP000198618"/>
    </source>
</evidence>
<keyword evidence="1" id="KW-0472">Membrane</keyword>
<evidence type="ECO:0000313" key="2">
    <source>
        <dbReference type="EMBL" id="SET21929.1"/>
    </source>
</evidence>
<accession>A0A1I0CQE9</accession>
<dbReference type="STRING" id="930131.SAMN05216389_10728"/>
<sequence>MKKELKIHVFISIIVLLFFCTLSIFTGNGDFYGGACLWCLWLTSLPISILEGKKVVNTGRTFYEECSECGKILINWL</sequence>
<dbReference type="EMBL" id="FOHE01000007">
    <property type="protein sequence ID" value="SET21929.1"/>
    <property type="molecule type" value="Genomic_DNA"/>
</dbReference>
<organism evidence="2 3">
    <name type="scientific">Oceanobacillus limi</name>
    <dbReference type="NCBI Taxonomy" id="930131"/>
    <lineage>
        <taxon>Bacteria</taxon>
        <taxon>Bacillati</taxon>
        <taxon>Bacillota</taxon>
        <taxon>Bacilli</taxon>
        <taxon>Bacillales</taxon>
        <taxon>Bacillaceae</taxon>
        <taxon>Oceanobacillus</taxon>
    </lineage>
</organism>
<reference evidence="2 3" key="1">
    <citation type="submission" date="2016-10" db="EMBL/GenBank/DDBJ databases">
        <authorList>
            <person name="de Groot N.N."/>
        </authorList>
    </citation>
    <scope>NUCLEOTIDE SEQUENCE [LARGE SCALE GENOMIC DNA]</scope>
    <source>
        <strain evidence="2 3">IBRC-M 10780</strain>
    </source>
</reference>
<feature type="transmembrane region" description="Helical" evidence="1">
    <location>
        <begin position="7"/>
        <end position="25"/>
    </location>
</feature>
<name>A0A1I0CQE9_9BACI</name>
<gene>
    <name evidence="2" type="ORF">SAMN05216389_10728</name>
</gene>
<keyword evidence="3" id="KW-1185">Reference proteome</keyword>
<feature type="transmembrane region" description="Helical" evidence="1">
    <location>
        <begin position="31"/>
        <end position="50"/>
    </location>
</feature>
<dbReference type="Proteomes" id="UP000198618">
    <property type="component" value="Unassembled WGS sequence"/>
</dbReference>
<keyword evidence="1" id="KW-1133">Transmembrane helix</keyword>